<evidence type="ECO:0000259" key="1">
    <source>
        <dbReference type="Pfam" id="PF12867"/>
    </source>
</evidence>
<evidence type="ECO:0000313" key="2">
    <source>
        <dbReference type="EMBL" id="NEN22173.1"/>
    </source>
</evidence>
<keyword evidence="3" id="KW-1185">Reference proteome</keyword>
<dbReference type="InterPro" id="IPR024775">
    <property type="entry name" value="DinB-like"/>
</dbReference>
<dbReference type="SUPFAM" id="SSF109854">
    <property type="entry name" value="DinB/YfiT-like putative metalloenzymes"/>
    <property type="match status" value="1"/>
</dbReference>
<proteinExistence type="predicted"/>
<dbReference type="RefSeq" id="WP_163282899.1">
    <property type="nucleotide sequence ID" value="NZ_JAAGVY010000002.1"/>
</dbReference>
<name>A0A7K3WKJ9_9FLAO</name>
<feature type="domain" description="DinB-like" evidence="1">
    <location>
        <begin position="16"/>
        <end position="169"/>
    </location>
</feature>
<evidence type="ECO:0000313" key="3">
    <source>
        <dbReference type="Proteomes" id="UP000486602"/>
    </source>
</evidence>
<dbReference type="InterPro" id="IPR034660">
    <property type="entry name" value="DinB/YfiT-like"/>
</dbReference>
<sequence length="174" mass="20153">MLGKLQKEFDSLNNLLERTLDFAGNLSNDKLHQSPKGVWSAAQIIYHLKESEKGTLMYLEKKIQSPKAEVAKGGISSKIRSFMLSRALRNYNKKFKAPSILGEMPEKPNFTEVRSEYLEVRKKMGLLLEKFDKDMLGRAYFKHPRAGRITILQTLEFLNDHLERHEDQIIERSS</sequence>
<accession>A0A7K3WKJ9</accession>
<dbReference type="Gene3D" id="1.20.120.450">
    <property type="entry name" value="dinb family like domain"/>
    <property type="match status" value="1"/>
</dbReference>
<dbReference type="Proteomes" id="UP000486602">
    <property type="component" value="Unassembled WGS sequence"/>
</dbReference>
<organism evidence="2 3">
    <name type="scientific">Cryomorpha ignava</name>
    <dbReference type="NCBI Taxonomy" id="101383"/>
    <lineage>
        <taxon>Bacteria</taxon>
        <taxon>Pseudomonadati</taxon>
        <taxon>Bacteroidota</taxon>
        <taxon>Flavobacteriia</taxon>
        <taxon>Flavobacteriales</taxon>
        <taxon>Cryomorphaceae</taxon>
        <taxon>Cryomorpha</taxon>
    </lineage>
</organism>
<dbReference type="Pfam" id="PF12867">
    <property type="entry name" value="DinB_2"/>
    <property type="match status" value="1"/>
</dbReference>
<protein>
    <submittedName>
        <fullName evidence="2">DinB family protein</fullName>
    </submittedName>
</protein>
<comment type="caution">
    <text evidence="2">The sequence shown here is derived from an EMBL/GenBank/DDBJ whole genome shotgun (WGS) entry which is preliminary data.</text>
</comment>
<gene>
    <name evidence="2" type="ORF">G3O08_01480</name>
</gene>
<reference evidence="2 3" key="1">
    <citation type="submission" date="2020-02" db="EMBL/GenBank/DDBJ databases">
        <title>Out from the shadows clarifying the taxonomy of the family Cryomorphaceae and related taxa by utilizing the GTDB taxonomic framework.</title>
        <authorList>
            <person name="Bowman J.P."/>
        </authorList>
    </citation>
    <scope>NUCLEOTIDE SEQUENCE [LARGE SCALE GENOMIC DNA]</scope>
    <source>
        <strain evidence="2 3">QSSC 1-22</strain>
    </source>
</reference>
<dbReference type="EMBL" id="JAAGVY010000002">
    <property type="protein sequence ID" value="NEN22173.1"/>
    <property type="molecule type" value="Genomic_DNA"/>
</dbReference>
<dbReference type="AlphaFoldDB" id="A0A7K3WKJ9"/>